<evidence type="ECO:0000256" key="1">
    <source>
        <dbReference type="ARBA" id="ARBA00022679"/>
    </source>
</evidence>
<dbReference type="PANTHER" id="PTHR32266:SF12">
    <property type="entry name" value="NICOTIANAMINE SYNTHASE 3"/>
    <property type="match status" value="1"/>
</dbReference>
<accession>A0A239Z262</accession>
<dbReference type="AlphaFoldDB" id="A0A239Z262"/>
<keyword evidence="4" id="KW-1185">Reference proteome</keyword>
<dbReference type="Proteomes" id="UP000242084">
    <property type="component" value="Chromosome 1"/>
</dbReference>
<evidence type="ECO:0000313" key="4">
    <source>
        <dbReference type="Proteomes" id="UP000242084"/>
    </source>
</evidence>
<name>A0A239Z262_9STAP</name>
<dbReference type="OrthoDB" id="1956540at2"/>
<dbReference type="SUPFAM" id="SSF53335">
    <property type="entry name" value="S-adenosyl-L-methionine-dependent methyltransferases"/>
    <property type="match status" value="1"/>
</dbReference>
<protein>
    <submittedName>
        <fullName evidence="3">Nicotianamine synthase-like enzyme</fullName>
    </submittedName>
</protein>
<dbReference type="KEGG" id="sste:SAMEA4384403_1089"/>
<dbReference type="GO" id="GO:0030410">
    <property type="term" value="F:nicotianamine synthase activity"/>
    <property type="evidence" value="ECO:0007669"/>
    <property type="project" value="InterPro"/>
</dbReference>
<dbReference type="NCBIfam" id="NF033601">
    <property type="entry name" value="Sta_opine_CntL"/>
    <property type="match status" value="1"/>
</dbReference>
<keyword evidence="2" id="KW-0949">S-adenosyl-L-methionine</keyword>
<gene>
    <name evidence="3" type="ORF">SAMEA4384403_01089</name>
</gene>
<evidence type="ECO:0000256" key="2">
    <source>
        <dbReference type="ARBA" id="ARBA00022691"/>
    </source>
</evidence>
<reference evidence="3 4" key="1">
    <citation type="submission" date="2017-06" db="EMBL/GenBank/DDBJ databases">
        <authorList>
            <consortium name="Pathogen Informatics"/>
        </authorList>
    </citation>
    <scope>NUCLEOTIDE SEQUENCE [LARGE SCALE GENOMIC DNA]</scope>
    <source>
        <strain evidence="3 4">NCTC13839</strain>
    </source>
</reference>
<organism evidence="3 4">
    <name type="scientific">Mammaliicoccus stepanovicii</name>
    <dbReference type="NCBI Taxonomy" id="643214"/>
    <lineage>
        <taxon>Bacteria</taxon>
        <taxon>Bacillati</taxon>
        <taxon>Bacillota</taxon>
        <taxon>Bacilli</taxon>
        <taxon>Bacillales</taxon>
        <taxon>Staphylococcaceae</taxon>
        <taxon>Mammaliicoccus</taxon>
    </lineage>
</organism>
<dbReference type="PANTHER" id="PTHR32266">
    <property type="entry name" value="NICOTIANAMINE SYNTHASE 3"/>
    <property type="match status" value="1"/>
</dbReference>
<dbReference type="GO" id="GO:0030418">
    <property type="term" value="P:nicotianamine biosynthetic process"/>
    <property type="evidence" value="ECO:0007669"/>
    <property type="project" value="InterPro"/>
</dbReference>
<keyword evidence="1" id="KW-0808">Transferase</keyword>
<proteinExistence type="predicted"/>
<dbReference type="Gene3D" id="3.40.50.150">
    <property type="entry name" value="Vaccinia Virus protein VP39"/>
    <property type="match status" value="1"/>
</dbReference>
<sequence length="277" mass="31996">MKVDIRKKQDIEIKLNDYIMRFECFINDIDIHKKESIITLEKLIDDYSAFILCSERQQQFKSWVEINPITAESITKQLQELTAQCVKLIENARAKSLIEGNYIKTNYFDNIEHCIYKEFGQFSINSNDTVLLIGSGAYPMTLIQVVKETGASVIGIDVDDNALKYGKKVVDFLAPEAQIEITDQTVNELRNISDVTHIIFSSTVPIKYEILDELYAITNEKVIVSMRFGNHMKSLFNYPKEDVNPNKWECVETILQTDQIFDIAIYKKSTKRSEIHD</sequence>
<dbReference type="RefSeq" id="WP_095087540.1">
    <property type="nucleotide sequence ID" value="NZ_BMDM01000002.1"/>
</dbReference>
<dbReference type="InterPro" id="IPR004298">
    <property type="entry name" value="Nicotian_synth"/>
</dbReference>
<dbReference type="EMBL" id="LT906462">
    <property type="protein sequence ID" value="SNV65132.1"/>
    <property type="molecule type" value="Genomic_DNA"/>
</dbReference>
<evidence type="ECO:0000313" key="3">
    <source>
        <dbReference type="EMBL" id="SNV65132.1"/>
    </source>
</evidence>
<dbReference type="InterPro" id="IPR029063">
    <property type="entry name" value="SAM-dependent_MTases_sf"/>
</dbReference>